<gene>
    <name evidence="2" type="primary">ORF219178</name>
</gene>
<proteinExistence type="predicted"/>
<sequence>STCPKDPESVPAKSLQSVKTSPTTVQSFTALTSPEHKQHQEDLRMTESFTDSESEDEFGYTKKRVQKKHLDLPGTVLLVDFNRGKSGIG</sequence>
<feature type="non-terminal residue" evidence="2">
    <location>
        <position position="89"/>
    </location>
</feature>
<name>A0A0B7C1W4_9EUPU</name>
<protein>
    <submittedName>
        <fullName evidence="2">Uncharacterized protein</fullName>
    </submittedName>
</protein>
<feature type="compositionally biased region" description="Basic and acidic residues" evidence="1">
    <location>
        <begin position="34"/>
        <end position="45"/>
    </location>
</feature>
<evidence type="ECO:0000256" key="1">
    <source>
        <dbReference type="SAM" id="MobiDB-lite"/>
    </source>
</evidence>
<reference evidence="2" key="1">
    <citation type="submission" date="2014-12" db="EMBL/GenBank/DDBJ databases">
        <title>Insight into the proteome of Arion vulgaris.</title>
        <authorList>
            <person name="Aradska J."/>
            <person name="Bulat T."/>
            <person name="Smidak R."/>
            <person name="Sarate P."/>
            <person name="Gangsoo J."/>
            <person name="Sialana F."/>
            <person name="Bilban M."/>
            <person name="Lubec G."/>
        </authorList>
    </citation>
    <scope>NUCLEOTIDE SEQUENCE</scope>
    <source>
        <tissue evidence="2">Skin</tissue>
    </source>
</reference>
<dbReference type="EMBL" id="HACG01051750">
    <property type="protein sequence ID" value="CEK98621.1"/>
    <property type="molecule type" value="Transcribed_RNA"/>
</dbReference>
<evidence type="ECO:0000313" key="2">
    <source>
        <dbReference type="EMBL" id="CEK98621.1"/>
    </source>
</evidence>
<accession>A0A0B7C1W4</accession>
<dbReference type="AlphaFoldDB" id="A0A0B7C1W4"/>
<feature type="compositionally biased region" description="Polar residues" evidence="1">
    <location>
        <begin position="14"/>
        <end position="32"/>
    </location>
</feature>
<feature type="region of interest" description="Disordered" evidence="1">
    <location>
        <begin position="1"/>
        <end position="57"/>
    </location>
</feature>
<organism evidence="2">
    <name type="scientific">Arion vulgaris</name>
    <dbReference type="NCBI Taxonomy" id="1028688"/>
    <lineage>
        <taxon>Eukaryota</taxon>
        <taxon>Metazoa</taxon>
        <taxon>Spiralia</taxon>
        <taxon>Lophotrochozoa</taxon>
        <taxon>Mollusca</taxon>
        <taxon>Gastropoda</taxon>
        <taxon>Heterobranchia</taxon>
        <taxon>Euthyneura</taxon>
        <taxon>Panpulmonata</taxon>
        <taxon>Eupulmonata</taxon>
        <taxon>Stylommatophora</taxon>
        <taxon>Helicina</taxon>
        <taxon>Arionoidea</taxon>
        <taxon>Arionidae</taxon>
        <taxon>Arion</taxon>
    </lineage>
</organism>
<feature type="non-terminal residue" evidence="2">
    <location>
        <position position="1"/>
    </location>
</feature>